<comment type="caution">
    <text evidence="2">The sequence shown here is derived from an EMBL/GenBank/DDBJ whole genome shotgun (WGS) entry which is preliminary data.</text>
</comment>
<sequence length="82" mass="9091">MKGKWKYVCRVGILYSFVLTIGIQLINILLYGLPKEFDTPLQSALGFAVGVMAGTILLFPFGIISGLLIWKQKSKKINGVPY</sequence>
<accession>A0ABS2DM61</accession>
<evidence type="ECO:0000313" key="2">
    <source>
        <dbReference type="EMBL" id="MBM6619584.1"/>
    </source>
</evidence>
<keyword evidence="1" id="KW-0812">Transmembrane</keyword>
<organism evidence="2 3">
    <name type="scientific">Bacillus suaedaesalsae</name>
    <dbReference type="NCBI Taxonomy" id="2810349"/>
    <lineage>
        <taxon>Bacteria</taxon>
        <taxon>Bacillati</taxon>
        <taxon>Bacillota</taxon>
        <taxon>Bacilli</taxon>
        <taxon>Bacillales</taxon>
        <taxon>Bacillaceae</taxon>
        <taxon>Bacillus</taxon>
    </lineage>
</organism>
<reference evidence="2 3" key="1">
    <citation type="submission" date="2021-02" db="EMBL/GenBank/DDBJ databases">
        <title>Bacillus sp. RD4P76, an endophyte from a halophyte.</title>
        <authorList>
            <person name="Sun J.-Q."/>
        </authorList>
    </citation>
    <scope>NUCLEOTIDE SEQUENCE [LARGE SCALE GENOMIC DNA]</scope>
    <source>
        <strain evidence="2 3">RD4P76</strain>
    </source>
</reference>
<gene>
    <name evidence="2" type="ORF">JR050_18130</name>
</gene>
<dbReference type="Proteomes" id="UP001518925">
    <property type="component" value="Unassembled WGS sequence"/>
</dbReference>
<name>A0ABS2DM61_9BACI</name>
<keyword evidence="1" id="KW-0472">Membrane</keyword>
<evidence type="ECO:0000313" key="3">
    <source>
        <dbReference type="Proteomes" id="UP001518925"/>
    </source>
</evidence>
<protein>
    <submittedName>
        <fullName evidence="2">Uncharacterized protein</fullName>
    </submittedName>
</protein>
<proteinExistence type="predicted"/>
<evidence type="ECO:0000256" key="1">
    <source>
        <dbReference type="SAM" id="Phobius"/>
    </source>
</evidence>
<feature type="transmembrane region" description="Helical" evidence="1">
    <location>
        <begin position="45"/>
        <end position="70"/>
    </location>
</feature>
<keyword evidence="3" id="KW-1185">Reference proteome</keyword>
<dbReference type="EMBL" id="JAFELM010000043">
    <property type="protein sequence ID" value="MBM6619584.1"/>
    <property type="molecule type" value="Genomic_DNA"/>
</dbReference>
<feature type="transmembrane region" description="Helical" evidence="1">
    <location>
        <begin position="12"/>
        <end position="33"/>
    </location>
</feature>
<dbReference type="RefSeq" id="WP_204205057.1">
    <property type="nucleotide sequence ID" value="NZ_JAFELM010000043.1"/>
</dbReference>
<keyword evidence="1" id="KW-1133">Transmembrane helix</keyword>